<evidence type="ECO:0000313" key="2">
    <source>
        <dbReference type="EMBL" id="CAB3799049.1"/>
    </source>
</evidence>
<organism evidence="2 3">
    <name type="scientific">Pararobbsia alpina</name>
    <dbReference type="NCBI Taxonomy" id="621374"/>
    <lineage>
        <taxon>Bacteria</taxon>
        <taxon>Pseudomonadati</taxon>
        <taxon>Pseudomonadota</taxon>
        <taxon>Betaproteobacteria</taxon>
        <taxon>Burkholderiales</taxon>
        <taxon>Burkholderiaceae</taxon>
        <taxon>Pararobbsia</taxon>
    </lineage>
</organism>
<dbReference type="EMBL" id="CADIKM010000031">
    <property type="protein sequence ID" value="CAB3799049.1"/>
    <property type="molecule type" value="Genomic_DNA"/>
</dbReference>
<feature type="compositionally biased region" description="Polar residues" evidence="1">
    <location>
        <begin position="44"/>
        <end position="60"/>
    </location>
</feature>
<evidence type="ECO:0008006" key="4">
    <source>
        <dbReference type="Google" id="ProtNLM"/>
    </source>
</evidence>
<feature type="region of interest" description="Disordered" evidence="1">
    <location>
        <begin position="44"/>
        <end position="66"/>
    </location>
</feature>
<proteinExistence type="predicted"/>
<evidence type="ECO:0000313" key="3">
    <source>
        <dbReference type="Proteomes" id="UP000494115"/>
    </source>
</evidence>
<reference evidence="2 3" key="1">
    <citation type="submission" date="2020-04" db="EMBL/GenBank/DDBJ databases">
        <authorList>
            <person name="De Canck E."/>
        </authorList>
    </citation>
    <scope>NUCLEOTIDE SEQUENCE [LARGE SCALE GENOMIC DNA]</scope>
    <source>
        <strain evidence="2 3">LMG 28138</strain>
    </source>
</reference>
<sequence length="104" mass="11238">MLNELRGIFSEVFTQFDGEDGHVHLRANYPSKVSVHAPVKSLNDVSNRMTGKTNYPSSDASWGGGALGSTGTQSVLGRVHVMRLGRGNFAVHSRSSASAMRYRA</sequence>
<name>A0A6S7BHP8_9BURK</name>
<dbReference type="Proteomes" id="UP000494115">
    <property type="component" value="Unassembled WGS sequence"/>
</dbReference>
<gene>
    <name evidence="2" type="ORF">LMG28138_04582</name>
</gene>
<dbReference type="AlphaFoldDB" id="A0A6S7BHP8"/>
<accession>A0A6S7BHP8</accession>
<keyword evidence="3" id="KW-1185">Reference proteome</keyword>
<protein>
    <recommendedName>
        <fullName evidence="4">Transposase IS200-like domain-containing protein</fullName>
    </recommendedName>
</protein>
<evidence type="ECO:0000256" key="1">
    <source>
        <dbReference type="SAM" id="MobiDB-lite"/>
    </source>
</evidence>